<dbReference type="AlphaFoldDB" id="A0A1H5IAM4"/>
<reference evidence="3" key="1">
    <citation type="submission" date="2016-10" db="EMBL/GenBank/DDBJ databases">
        <authorList>
            <person name="Varghese N."/>
            <person name="Submissions S."/>
        </authorList>
    </citation>
    <scope>NUCLEOTIDE SEQUENCE [LARGE SCALE GENOMIC DNA]</scope>
    <source>
        <strain evidence="3">DSM 45237</strain>
    </source>
</reference>
<evidence type="ECO:0000313" key="2">
    <source>
        <dbReference type="EMBL" id="SEE36558.1"/>
    </source>
</evidence>
<feature type="transmembrane region" description="Helical" evidence="1">
    <location>
        <begin position="113"/>
        <end position="133"/>
    </location>
</feature>
<feature type="transmembrane region" description="Helical" evidence="1">
    <location>
        <begin position="12"/>
        <end position="29"/>
    </location>
</feature>
<dbReference type="EMBL" id="FNUC01000003">
    <property type="protein sequence ID" value="SEE36558.1"/>
    <property type="molecule type" value="Genomic_DNA"/>
</dbReference>
<protein>
    <submittedName>
        <fullName evidence="2">Uncharacterized protein</fullName>
    </submittedName>
</protein>
<feature type="transmembrane region" description="Helical" evidence="1">
    <location>
        <begin position="49"/>
        <end position="66"/>
    </location>
</feature>
<proteinExistence type="predicted"/>
<name>A0A1H5IAM4_9ACTN</name>
<feature type="transmembrane region" description="Helical" evidence="1">
    <location>
        <begin position="173"/>
        <end position="190"/>
    </location>
</feature>
<accession>A0A1H5IAM4</accession>
<dbReference type="STRING" id="561176.SAMN04488561_1105"/>
<evidence type="ECO:0000313" key="3">
    <source>
        <dbReference type="Proteomes" id="UP000181980"/>
    </source>
</evidence>
<dbReference type="Proteomes" id="UP000181980">
    <property type="component" value="Unassembled WGS sequence"/>
</dbReference>
<keyword evidence="3" id="KW-1185">Reference proteome</keyword>
<keyword evidence="1" id="KW-0472">Membrane</keyword>
<keyword evidence="1" id="KW-0812">Transmembrane</keyword>
<dbReference type="RefSeq" id="WP_216094381.1">
    <property type="nucleotide sequence ID" value="NZ_FNUC01000003.1"/>
</dbReference>
<sequence>MTRLHVRSRYGPEVVAGVMVVALLAWAAAEWLSSRPYFDGPQARPPVAALAPVFAAVLVSVTLAGADEELERSAARRWWPIRLAHVLIATAVCAAALALTGLWEPTRCGAAELARNTVASVGLVTVATALAGAARAWAPVIAYTGVVYLAAPKPVIASTAWWTWPVQPASAPLAWWAAAAWFAAGLVLYARNGARVAADREA</sequence>
<evidence type="ECO:0000256" key="1">
    <source>
        <dbReference type="SAM" id="Phobius"/>
    </source>
</evidence>
<keyword evidence="1" id="KW-1133">Transmembrane helix</keyword>
<gene>
    <name evidence="2" type="ORF">SAMN04488561_1105</name>
</gene>
<feature type="transmembrane region" description="Helical" evidence="1">
    <location>
        <begin position="140"/>
        <end position="161"/>
    </location>
</feature>
<feature type="transmembrane region" description="Helical" evidence="1">
    <location>
        <begin position="78"/>
        <end position="101"/>
    </location>
</feature>
<organism evidence="2 3">
    <name type="scientific">Jiangella alba</name>
    <dbReference type="NCBI Taxonomy" id="561176"/>
    <lineage>
        <taxon>Bacteria</taxon>
        <taxon>Bacillati</taxon>
        <taxon>Actinomycetota</taxon>
        <taxon>Actinomycetes</taxon>
        <taxon>Jiangellales</taxon>
        <taxon>Jiangellaceae</taxon>
        <taxon>Jiangella</taxon>
    </lineage>
</organism>